<dbReference type="GO" id="GO:0005737">
    <property type="term" value="C:cytoplasm"/>
    <property type="evidence" value="ECO:0007669"/>
    <property type="project" value="TreeGrafter"/>
</dbReference>
<organism evidence="4 5">
    <name type="scientific">Peronospora matthiolae</name>
    <dbReference type="NCBI Taxonomy" id="2874970"/>
    <lineage>
        <taxon>Eukaryota</taxon>
        <taxon>Sar</taxon>
        <taxon>Stramenopiles</taxon>
        <taxon>Oomycota</taxon>
        <taxon>Peronosporomycetes</taxon>
        <taxon>Peronosporales</taxon>
        <taxon>Peronosporaceae</taxon>
        <taxon>Peronospora</taxon>
    </lineage>
</organism>
<dbReference type="InterPro" id="IPR002500">
    <property type="entry name" value="PAPS_reduct_dom"/>
</dbReference>
<evidence type="ECO:0000313" key="5">
    <source>
        <dbReference type="Proteomes" id="UP001162060"/>
    </source>
</evidence>
<evidence type="ECO:0000313" key="4">
    <source>
        <dbReference type="EMBL" id="CAK7918843.1"/>
    </source>
</evidence>
<dbReference type="PANTHER" id="PTHR46509">
    <property type="entry name" value="PHOSPHOADENOSINE PHOSPHOSULFATE REDUCTASE"/>
    <property type="match status" value="1"/>
</dbReference>
<dbReference type="InterPro" id="IPR014729">
    <property type="entry name" value="Rossmann-like_a/b/a_fold"/>
</dbReference>
<dbReference type="SUPFAM" id="SSF52402">
    <property type="entry name" value="Adenine nucleotide alpha hydrolases-like"/>
    <property type="match status" value="1"/>
</dbReference>
<sequence>MEAIYGKLNELEAHDAHRQYGYMRKVEPMQRALLELDAAVLLVGVRASQTQQRQHMRLVNVHKGRLKVCPILNWGKNIVEQRMAMN</sequence>
<comment type="caution">
    <text evidence="4">The sequence shown here is derived from an EMBL/GenBank/DDBJ whole genome shotgun (WGS) entry which is preliminary data.</text>
</comment>
<dbReference type="AlphaFoldDB" id="A0AAV1TGP9"/>
<gene>
    <name evidence="4" type="ORF">PM001_LOCUS5876</name>
</gene>
<dbReference type="GO" id="GO:0004604">
    <property type="term" value="F:phosphoadenylyl-sulfate reductase (thioredoxin) activity"/>
    <property type="evidence" value="ECO:0007669"/>
    <property type="project" value="TreeGrafter"/>
</dbReference>
<comment type="pathway">
    <text evidence="2">Sulfur metabolism; hydrogen sulfide biosynthesis; sulfite from sulfate.</text>
</comment>
<feature type="domain" description="Phosphoadenosine phosphosulphate reductase" evidence="3">
    <location>
        <begin position="15"/>
        <end position="81"/>
    </location>
</feature>
<protein>
    <recommendedName>
        <fullName evidence="3">Phosphoadenosine phosphosulphate reductase domain-containing protein</fullName>
    </recommendedName>
</protein>
<accession>A0AAV1TGP9</accession>
<evidence type="ECO:0000259" key="3">
    <source>
        <dbReference type="Pfam" id="PF01507"/>
    </source>
</evidence>
<name>A0AAV1TGP9_9STRA</name>
<evidence type="ECO:0000256" key="1">
    <source>
        <dbReference type="ARBA" id="ARBA00009732"/>
    </source>
</evidence>
<dbReference type="PANTHER" id="PTHR46509:SF1">
    <property type="entry name" value="PHOSPHOADENOSINE PHOSPHOSULFATE REDUCTASE"/>
    <property type="match status" value="1"/>
</dbReference>
<dbReference type="Proteomes" id="UP001162060">
    <property type="component" value="Unassembled WGS sequence"/>
</dbReference>
<comment type="similarity">
    <text evidence="1">Belongs to the PAPS reductase family. CysH subfamily.</text>
</comment>
<proteinExistence type="inferred from homology"/>
<dbReference type="EMBL" id="CAKLBY020000047">
    <property type="protein sequence ID" value="CAK7918843.1"/>
    <property type="molecule type" value="Genomic_DNA"/>
</dbReference>
<reference evidence="4" key="1">
    <citation type="submission" date="2024-01" db="EMBL/GenBank/DDBJ databases">
        <authorList>
            <person name="Webb A."/>
        </authorList>
    </citation>
    <scope>NUCLEOTIDE SEQUENCE</scope>
    <source>
        <strain evidence="4">Pm1</strain>
    </source>
</reference>
<evidence type="ECO:0000256" key="2">
    <source>
        <dbReference type="ARBA" id="ARBA00024327"/>
    </source>
</evidence>
<dbReference type="Gene3D" id="3.40.50.620">
    <property type="entry name" value="HUPs"/>
    <property type="match status" value="1"/>
</dbReference>
<dbReference type="Pfam" id="PF01507">
    <property type="entry name" value="PAPS_reduct"/>
    <property type="match status" value="1"/>
</dbReference>
<dbReference type="GO" id="GO:0019379">
    <property type="term" value="P:sulfate assimilation, phosphoadenylyl sulfate reduction by phosphoadenylyl-sulfate reductase (thioredoxin)"/>
    <property type="evidence" value="ECO:0007669"/>
    <property type="project" value="TreeGrafter"/>
</dbReference>